<evidence type="ECO:0000256" key="2">
    <source>
        <dbReference type="SAM" id="Phobius"/>
    </source>
</evidence>
<keyword evidence="2" id="KW-0472">Membrane</keyword>
<dbReference type="Proteomes" id="UP000033664">
    <property type="component" value="Unassembled WGS sequence"/>
</dbReference>
<organism evidence="3 4">
    <name type="scientific">Pseudoalteromonas ruthenica</name>
    <dbReference type="NCBI Taxonomy" id="151081"/>
    <lineage>
        <taxon>Bacteria</taxon>
        <taxon>Pseudomonadati</taxon>
        <taxon>Pseudomonadota</taxon>
        <taxon>Gammaproteobacteria</taxon>
        <taxon>Alteromonadales</taxon>
        <taxon>Pseudoalteromonadaceae</taxon>
        <taxon>Pseudoalteromonas</taxon>
    </lineage>
</organism>
<dbReference type="OrthoDB" id="6712223at2"/>
<sequence length="352" mass="39724">MLRRIKVARWRANKHIQRQQSQWQPHKMRLLKRCQTIWFNLGSAQKLYLLAILCLVVLQSGWLATVITIIALVVEFWPKFNQLWHSLAGKALILVFYATIANFVLASASGIVNEVTGVSASHFNYTHNFATLLYLPPWALGITLCTLLLLQLFLPFYIVALLLIKPFGSQRIKFISQSYSPLMTALVRFFLASVVIVNIISFVDDKPAEAVLDDITASFSEGKALVDESPARQEQAVQQLSEKIQQDLPTQHSGAKQSDNSAEVQVEGDTEAAKNIQQFLHTKGYFERSKRLIAMFAYSYEADSFSRCKKANSVKAVELNDYEIVEIAPDDSMPYGYRFRVRACQSPGISPP</sequence>
<feature type="transmembrane region" description="Helical" evidence="2">
    <location>
        <begin position="89"/>
        <end position="112"/>
    </location>
</feature>
<dbReference type="AlphaFoldDB" id="A0A0F4PT75"/>
<feature type="transmembrane region" description="Helical" evidence="2">
    <location>
        <begin position="185"/>
        <end position="203"/>
    </location>
</feature>
<keyword evidence="2" id="KW-0812">Transmembrane</keyword>
<keyword evidence="4" id="KW-1185">Reference proteome</keyword>
<feature type="compositionally biased region" description="Polar residues" evidence="1">
    <location>
        <begin position="248"/>
        <end position="263"/>
    </location>
</feature>
<protein>
    <submittedName>
        <fullName evidence="3">Uncharacterized protein</fullName>
    </submittedName>
</protein>
<dbReference type="PATRIC" id="fig|151081.8.peg.1210"/>
<gene>
    <name evidence="3" type="ORF">TW72_00160</name>
</gene>
<keyword evidence="2" id="KW-1133">Transmembrane helix</keyword>
<name>A0A0F4PT75_9GAMM</name>
<reference evidence="3 4" key="1">
    <citation type="journal article" date="2015" name="BMC Genomics">
        <title>Genome mining reveals unlocked bioactive potential of marine Gram-negative bacteria.</title>
        <authorList>
            <person name="Machado H."/>
            <person name="Sonnenschein E.C."/>
            <person name="Melchiorsen J."/>
            <person name="Gram L."/>
        </authorList>
    </citation>
    <scope>NUCLEOTIDE SEQUENCE [LARGE SCALE GENOMIC DNA]</scope>
    <source>
        <strain evidence="3 4">S3137</strain>
    </source>
</reference>
<dbReference type="EMBL" id="JXXZ01000001">
    <property type="protein sequence ID" value="KJZ02310.1"/>
    <property type="molecule type" value="Genomic_DNA"/>
</dbReference>
<feature type="region of interest" description="Disordered" evidence="1">
    <location>
        <begin position="248"/>
        <end position="268"/>
    </location>
</feature>
<evidence type="ECO:0000256" key="1">
    <source>
        <dbReference type="SAM" id="MobiDB-lite"/>
    </source>
</evidence>
<comment type="caution">
    <text evidence="3">The sequence shown here is derived from an EMBL/GenBank/DDBJ whole genome shotgun (WGS) entry which is preliminary data.</text>
</comment>
<proteinExistence type="predicted"/>
<feature type="transmembrane region" description="Helical" evidence="2">
    <location>
        <begin position="138"/>
        <end position="164"/>
    </location>
</feature>
<accession>A0A0F4PT75</accession>
<dbReference type="eggNOG" id="ENOG502ZCJR">
    <property type="taxonomic scope" value="Bacteria"/>
</dbReference>
<evidence type="ECO:0000313" key="3">
    <source>
        <dbReference type="EMBL" id="KJZ02310.1"/>
    </source>
</evidence>
<evidence type="ECO:0000313" key="4">
    <source>
        <dbReference type="Proteomes" id="UP000033664"/>
    </source>
</evidence>
<feature type="transmembrane region" description="Helical" evidence="2">
    <location>
        <begin position="47"/>
        <end position="77"/>
    </location>
</feature>